<dbReference type="Proteomes" id="UP001501444">
    <property type="component" value="Unassembled WGS sequence"/>
</dbReference>
<organism evidence="1 2">
    <name type="scientific">Dactylosporangium salmoneum</name>
    <dbReference type="NCBI Taxonomy" id="53361"/>
    <lineage>
        <taxon>Bacteria</taxon>
        <taxon>Bacillati</taxon>
        <taxon>Actinomycetota</taxon>
        <taxon>Actinomycetes</taxon>
        <taxon>Micromonosporales</taxon>
        <taxon>Micromonosporaceae</taxon>
        <taxon>Dactylosporangium</taxon>
    </lineage>
</organism>
<sequence length="57" mass="6277">MRYLARHYGEPKLIAFFDQVVRRQSTVEAAARAVFGADWPTIAAAAAQAIRSEAAQQ</sequence>
<gene>
    <name evidence="1" type="ORF">GCM10010170_062030</name>
</gene>
<protein>
    <submittedName>
        <fullName evidence="1">Uncharacterized protein</fullName>
    </submittedName>
</protein>
<keyword evidence="2" id="KW-1185">Reference proteome</keyword>
<dbReference type="RefSeq" id="WP_344616090.1">
    <property type="nucleotide sequence ID" value="NZ_BAAARV010000059.1"/>
</dbReference>
<evidence type="ECO:0000313" key="2">
    <source>
        <dbReference type="Proteomes" id="UP001501444"/>
    </source>
</evidence>
<accession>A0ABN3GY64</accession>
<proteinExistence type="predicted"/>
<dbReference type="EMBL" id="BAAARV010000059">
    <property type="protein sequence ID" value="GAA2364318.1"/>
    <property type="molecule type" value="Genomic_DNA"/>
</dbReference>
<comment type="caution">
    <text evidence="1">The sequence shown here is derived from an EMBL/GenBank/DDBJ whole genome shotgun (WGS) entry which is preliminary data.</text>
</comment>
<reference evidence="1 2" key="1">
    <citation type="journal article" date="2019" name="Int. J. Syst. Evol. Microbiol.">
        <title>The Global Catalogue of Microorganisms (GCM) 10K type strain sequencing project: providing services to taxonomists for standard genome sequencing and annotation.</title>
        <authorList>
            <consortium name="The Broad Institute Genomics Platform"/>
            <consortium name="The Broad Institute Genome Sequencing Center for Infectious Disease"/>
            <person name="Wu L."/>
            <person name="Ma J."/>
        </authorList>
    </citation>
    <scope>NUCLEOTIDE SEQUENCE [LARGE SCALE GENOMIC DNA]</scope>
    <source>
        <strain evidence="1 2">JCM 3272</strain>
    </source>
</reference>
<evidence type="ECO:0000313" key="1">
    <source>
        <dbReference type="EMBL" id="GAA2364318.1"/>
    </source>
</evidence>
<name>A0ABN3GY64_9ACTN</name>